<proteinExistence type="predicted"/>
<dbReference type="EMBL" id="CAXHTB010000003">
    <property type="protein sequence ID" value="CAL0303320.1"/>
    <property type="molecule type" value="Genomic_DNA"/>
</dbReference>
<organism evidence="1 2">
    <name type="scientific">Lupinus luteus</name>
    <name type="common">European yellow lupine</name>
    <dbReference type="NCBI Taxonomy" id="3873"/>
    <lineage>
        <taxon>Eukaryota</taxon>
        <taxon>Viridiplantae</taxon>
        <taxon>Streptophyta</taxon>
        <taxon>Embryophyta</taxon>
        <taxon>Tracheophyta</taxon>
        <taxon>Spermatophyta</taxon>
        <taxon>Magnoliopsida</taxon>
        <taxon>eudicotyledons</taxon>
        <taxon>Gunneridae</taxon>
        <taxon>Pentapetalae</taxon>
        <taxon>rosids</taxon>
        <taxon>fabids</taxon>
        <taxon>Fabales</taxon>
        <taxon>Fabaceae</taxon>
        <taxon>Papilionoideae</taxon>
        <taxon>50 kb inversion clade</taxon>
        <taxon>genistoids sensu lato</taxon>
        <taxon>core genistoids</taxon>
        <taxon>Genisteae</taxon>
        <taxon>Lupinus</taxon>
    </lineage>
</organism>
<dbReference type="Proteomes" id="UP001497480">
    <property type="component" value="Unassembled WGS sequence"/>
</dbReference>
<evidence type="ECO:0000313" key="1">
    <source>
        <dbReference type="EMBL" id="CAL0303320.1"/>
    </source>
</evidence>
<keyword evidence="2" id="KW-1185">Reference proteome</keyword>
<accession>A0AAV1W237</accession>
<protein>
    <submittedName>
        <fullName evidence="1">Uncharacterized protein</fullName>
    </submittedName>
</protein>
<comment type="caution">
    <text evidence="1">The sequence shown here is derived from an EMBL/GenBank/DDBJ whole genome shotgun (WGS) entry which is preliminary data.</text>
</comment>
<name>A0AAV1W237_LUPLU</name>
<evidence type="ECO:0000313" key="2">
    <source>
        <dbReference type="Proteomes" id="UP001497480"/>
    </source>
</evidence>
<gene>
    <name evidence="1" type="ORF">LLUT_LOCUS4380</name>
</gene>
<reference evidence="1 2" key="1">
    <citation type="submission" date="2024-03" db="EMBL/GenBank/DDBJ databases">
        <authorList>
            <person name="Martinez-Hernandez J."/>
        </authorList>
    </citation>
    <scope>NUCLEOTIDE SEQUENCE [LARGE SCALE GENOMIC DNA]</scope>
</reference>
<dbReference type="AlphaFoldDB" id="A0AAV1W237"/>
<sequence>MCSICLLKCCYCFHKLVFPVLKSMARPFELISDLNDSKHLWKIAVRIIDIWYVQLPPKPGHLQMILMNSKEITCATIGTTTMFIVGK</sequence>